<comment type="subcellular location">
    <subcellularLocation>
        <location evidence="1">Nucleus</location>
    </subcellularLocation>
</comment>
<dbReference type="Proteomes" id="UP001050691">
    <property type="component" value="Unassembled WGS sequence"/>
</dbReference>
<comment type="caution">
    <text evidence="10">The sequence shown here is derived from an EMBL/GenBank/DDBJ whole genome shotgun (WGS) entry which is preliminary data.</text>
</comment>
<dbReference type="GO" id="GO:0006281">
    <property type="term" value="P:DNA repair"/>
    <property type="evidence" value="ECO:0007669"/>
    <property type="project" value="InterPro"/>
</dbReference>
<feature type="domain" description="Checkpoint protein RAD24-like helical bundle" evidence="9">
    <location>
        <begin position="383"/>
        <end position="492"/>
    </location>
</feature>
<dbReference type="Pfam" id="PF03215">
    <property type="entry name" value="Rad17"/>
    <property type="match status" value="1"/>
</dbReference>
<evidence type="ECO:0000256" key="8">
    <source>
        <dbReference type="SAM" id="MobiDB-lite"/>
    </source>
</evidence>
<feature type="region of interest" description="Disordered" evidence="8">
    <location>
        <begin position="1"/>
        <end position="31"/>
    </location>
</feature>
<dbReference type="GO" id="GO:0033314">
    <property type="term" value="P:mitotic DNA replication checkpoint signaling"/>
    <property type="evidence" value="ECO:0007669"/>
    <property type="project" value="TreeGrafter"/>
</dbReference>
<evidence type="ECO:0000256" key="1">
    <source>
        <dbReference type="ARBA" id="ARBA00004123"/>
    </source>
</evidence>
<evidence type="ECO:0000256" key="5">
    <source>
        <dbReference type="ARBA" id="ARBA00022840"/>
    </source>
</evidence>
<dbReference type="GO" id="GO:0003682">
    <property type="term" value="F:chromatin binding"/>
    <property type="evidence" value="ECO:0007669"/>
    <property type="project" value="TreeGrafter"/>
</dbReference>
<keyword evidence="6" id="KW-0539">Nucleus</keyword>
<dbReference type="GO" id="GO:0000077">
    <property type="term" value="P:DNA damage checkpoint signaling"/>
    <property type="evidence" value="ECO:0007669"/>
    <property type="project" value="TreeGrafter"/>
</dbReference>
<gene>
    <name evidence="10" type="ORF">Clacol_006120</name>
</gene>
<name>A0AAV5AB67_9AGAM</name>
<dbReference type="InterPro" id="IPR004582">
    <property type="entry name" value="Checkpoint_prot_Rad17_Rad24"/>
</dbReference>
<evidence type="ECO:0000256" key="4">
    <source>
        <dbReference type="ARBA" id="ARBA00022763"/>
    </source>
</evidence>
<proteinExistence type="inferred from homology"/>
<sequence length="659" mass="74519">MPPNTRRKTATKVKSKLSTLTLDNLPSRPKQSASVISLLKNAPIPLTQNTELKSLSQLSPPSSQTTVKGKGKGKEKEVVIEERDDKEDLTDDDDLIQSELAIHKKKVDEVRQWLKEAREGGPNETLKKYRRVLALTGLSGTGKTATLKVLAKELEFEIVEWRNTLDDHFIGDREDYDYESLISKFHAFLTRSSSCKTLSLFEDQSSSTQHYSKQVILLEDLPNILHPDTALAFHTALEDFVVSNNGIPLICIISDTGLRGEDPDGDFSTRYRGRWDKQVIDVRSVIPPAVFNSPFFREIRFNPIAPTIMTKALTALLSKRFDGLSRSEKLQKPNKEVIQLLVEASNGDIRSAIMALQFACVVQLPKESGGNAKMILGAVSRREQSLALFHLLGKILYNKRKGDPASNSSTIKAREILEESDSQLKDPPPLPEHLSHQYRRTSRVDVNTLYADSPIDSSLFALYLHQNYTQYCDDMDQCEAIAEQMSWTDSTFPEFGQSVYTPYQFQLIALNTLHHLPSPVPRHSQKLYKPAFFDALRKTREAEAAVADTVEWLNDYNQRFESGRNWSNEEIILDLGALLRTWEMRGVGIPPPAHAKFSSLTFVHPARMEQTKMEQLNEDEHSEHPLTQNDSSIYFPHSKASEVSSNSKGWLETDDITEF</sequence>
<dbReference type="InterPro" id="IPR027417">
    <property type="entry name" value="P-loop_NTPase"/>
</dbReference>
<evidence type="ECO:0000256" key="3">
    <source>
        <dbReference type="ARBA" id="ARBA00022741"/>
    </source>
</evidence>
<comment type="similarity">
    <text evidence="2">Belongs to the rad17/RAD24 family.</text>
</comment>
<dbReference type="AlphaFoldDB" id="A0AAV5AB67"/>
<evidence type="ECO:0000256" key="6">
    <source>
        <dbReference type="ARBA" id="ARBA00023242"/>
    </source>
</evidence>
<dbReference type="InterPro" id="IPR057927">
    <property type="entry name" value="RAD24-like_helical"/>
</dbReference>
<protein>
    <recommendedName>
        <fullName evidence="9">Checkpoint protein RAD24-like helical bundle domain-containing protein</fullName>
    </recommendedName>
</protein>
<evidence type="ECO:0000313" key="10">
    <source>
        <dbReference type="EMBL" id="GJJ11882.1"/>
    </source>
</evidence>
<keyword evidence="3" id="KW-0547">Nucleotide-binding</keyword>
<feature type="compositionally biased region" description="Basic residues" evidence="8">
    <location>
        <begin position="1"/>
        <end position="15"/>
    </location>
</feature>
<keyword evidence="4" id="KW-0227">DNA damage</keyword>
<evidence type="ECO:0000313" key="11">
    <source>
        <dbReference type="Proteomes" id="UP001050691"/>
    </source>
</evidence>
<keyword evidence="7" id="KW-0131">Cell cycle</keyword>
<dbReference type="GO" id="GO:0003689">
    <property type="term" value="F:DNA clamp loader activity"/>
    <property type="evidence" value="ECO:0007669"/>
    <property type="project" value="TreeGrafter"/>
</dbReference>
<dbReference type="Pfam" id="PF25812">
    <property type="entry name" value="RAD24_helical"/>
    <property type="match status" value="1"/>
</dbReference>
<dbReference type="CDD" id="cd02019">
    <property type="entry name" value="NK"/>
    <property type="match status" value="1"/>
</dbReference>
<dbReference type="SUPFAM" id="SSF52540">
    <property type="entry name" value="P-loop containing nucleoside triphosphate hydrolases"/>
    <property type="match status" value="1"/>
</dbReference>
<evidence type="ECO:0000256" key="7">
    <source>
        <dbReference type="ARBA" id="ARBA00023306"/>
    </source>
</evidence>
<keyword evidence="5" id="KW-0067">ATP-binding</keyword>
<organism evidence="10 11">
    <name type="scientific">Clathrus columnatus</name>
    <dbReference type="NCBI Taxonomy" id="1419009"/>
    <lineage>
        <taxon>Eukaryota</taxon>
        <taxon>Fungi</taxon>
        <taxon>Dikarya</taxon>
        <taxon>Basidiomycota</taxon>
        <taxon>Agaricomycotina</taxon>
        <taxon>Agaricomycetes</taxon>
        <taxon>Phallomycetidae</taxon>
        <taxon>Phallales</taxon>
        <taxon>Clathraceae</taxon>
        <taxon>Clathrus</taxon>
    </lineage>
</organism>
<reference evidence="10" key="1">
    <citation type="submission" date="2021-10" db="EMBL/GenBank/DDBJ databases">
        <title>De novo Genome Assembly of Clathrus columnatus (Basidiomycota, Fungi) Using Illumina and Nanopore Sequence Data.</title>
        <authorList>
            <person name="Ogiso-Tanaka E."/>
            <person name="Itagaki H."/>
            <person name="Hosoya T."/>
            <person name="Hosaka K."/>
        </authorList>
    </citation>
    <scope>NUCLEOTIDE SEQUENCE</scope>
    <source>
        <strain evidence="10">MO-923</strain>
    </source>
</reference>
<accession>A0AAV5AB67</accession>
<dbReference type="GO" id="GO:0005634">
    <property type="term" value="C:nucleus"/>
    <property type="evidence" value="ECO:0007669"/>
    <property type="project" value="UniProtKB-SubCell"/>
</dbReference>
<feature type="region of interest" description="Disordered" evidence="8">
    <location>
        <begin position="614"/>
        <end position="633"/>
    </location>
</feature>
<dbReference type="Gene3D" id="3.40.50.300">
    <property type="entry name" value="P-loop containing nucleotide triphosphate hydrolases"/>
    <property type="match status" value="1"/>
</dbReference>
<evidence type="ECO:0000256" key="2">
    <source>
        <dbReference type="ARBA" id="ARBA00006168"/>
    </source>
</evidence>
<feature type="compositionally biased region" description="Low complexity" evidence="8">
    <location>
        <begin position="54"/>
        <end position="68"/>
    </location>
</feature>
<dbReference type="GO" id="GO:0005524">
    <property type="term" value="F:ATP binding"/>
    <property type="evidence" value="ECO:0007669"/>
    <property type="project" value="UniProtKB-KW"/>
</dbReference>
<keyword evidence="11" id="KW-1185">Reference proteome</keyword>
<dbReference type="PANTHER" id="PTHR12172:SF0">
    <property type="entry name" value="CELL CYCLE CHECKPOINT PROTEIN RAD17"/>
    <property type="match status" value="1"/>
</dbReference>
<dbReference type="PANTHER" id="PTHR12172">
    <property type="entry name" value="CELL CYCLE CHECKPOINT PROTEIN RAD17"/>
    <property type="match status" value="1"/>
</dbReference>
<dbReference type="EMBL" id="BPWL01000007">
    <property type="protein sequence ID" value="GJJ11882.1"/>
    <property type="molecule type" value="Genomic_DNA"/>
</dbReference>
<feature type="region of interest" description="Disordered" evidence="8">
    <location>
        <begin position="51"/>
        <end position="77"/>
    </location>
</feature>
<feature type="compositionally biased region" description="Polar residues" evidence="8">
    <location>
        <begin position="16"/>
        <end position="31"/>
    </location>
</feature>
<evidence type="ECO:0000259" key="9">
    <source>
        <dbReference type="Pfam" id="PF25812"/>
    </source>
</evidence>